<evidence type="ECO:0000259" key="3">
    <source>
        <dbReference type="PROSITE" id="PS50977"/>
    </source>
</evidence>
<dbReference type="Pfam" id="PF00440">
    <property type="entry name" value="TetR_N"/>
    <property type="match status" value="1"/>
</dbReference>
<proteinExistence type="predicted"/>
<dbReference type="PANTHER" id="PTHR43479">
    <property type="entry name" value="ACREF/ENVCD OPERON REPRESSOR-RELATED"/>
    <property type="match status" value="1"/>
</dbReference>
<keyword evidence="5" id="KW-1185">Reference proteome</keyword>
<organism evidence="4 5">
    <name type="scientific">Reinekea marinisedimentorum</name>
    <dbReference type="NCBI Taxonomy" id="230495"/>
    <lineage>
        <taxon>Bacteria</taxon>
        <taxon>Pseudomonadati</taxon>
        <taxon>Pseudomonadota</taxon>
        <taxon>Gammaproteobacteria</taxon>
        <taxon>Oceanospirillales</taxon>
        <taxon>Saccharospirillaceae</taxon>
        <taxon>Reinekea</taxon>
    </lineage>
</organism>
<feature type="DNA-binding region" description="H-T-H motif" evidence="2">
    <location>
        <begin position="34"/>
        <end position="53"/>
    </location>
</feature>
<accession>A0A4V2UIW1</accession>
<dbReference type="AlphaFoldDB" id="A0A4V2UIW1"/>
<evidence type="ECO:0000313" key="5">
    <source>
        <dbReference type="Proteomes" id="UP000295793"/>
    </source>
</evidence>
<dbReference type="InterPro" id="IPR009057">
    <property type="entry name" value="Homeodomain-like_sf"/>
</dbReference>
<gene>
    <name evidence="4" type="ORF">BCF53_11850</name>
</gene>
<dbReference type="InterPro" id="IPR001647">
    <property type="entry name" value="HTH_TetR"/>
</dbReference>
<dbReference type="EMBL" id="SLZR01000018">
    <property type="protein sequence ID" value="TCS37690.1"/>
    <property type="molecule type" value="Genomic_DNA"/>
</dbReference>
<dbReference type="SUPFAM" id="SSF46689">
    <property type="entry name" value="Homeodomain-like"/>
    <property type="match status" value="1"/>
</dbReference>
<dbReference type="Gene3D" id="1.10.357.10">
    <property type="entry name" value="Tetracycline Repressor, domain 2"/>
    <property type="match status" value="1"/>
</dbReference>
<sequence length="186" mass="21993">MYRNSTDKRVIHSAEALYNAVLELMDEKEFDKIGIKEVCEKAGIGRATFYRNFDYVDDILRFATNQHFEQLHEATCNMAPDIDTSAEIKIFFDFWVARGDLLNALYKAHRWQIFGEMFFAASQIKMQEKLERFGLNEVQYVYFHNSIQLSISTTLHTWLERNRKESSDDLVKLFELPFEMFAKMKS</sequence>
<reference evidence="4 5" key="1">
    <citation type="submission" date="2019-03" db="EMBL/GenBank/DDBJ databases">
        <title>Genomic Encyclopedia of Archaeal and Bacterial Type Strains, Phase II (KMG-II): from individual species to whole genera.</title>
        <authorList>
            <person name="Goeker M."/>
        </authorList>
    </citation>
    <scope>NUCLEOTIDE SEQUENCE [LARGE SCALE GENOMIC DNA]</scope>
    <source>
        <strain evidence="4 5">DSM 15388</strain>
    </source>
</reference>
<name>A0A4V2UIW1_9GAMM</name>
<dbReference type="PANTHER" id="PTHR43479:SF11">
    <property type="entry name" value="ACREF_ENVCD OPERON REPRESSOR-RELATED"/>
    <property type="match status" value="1"/>
</dbReference>
<keyword evidence="1 2" id="KW-0238">DNA-binding</keyword>
<dbReference type="InterPro" id="IPR050624">
    <property type="entry name" value="HTH-type_Tx_Regulator"/>
</dbReference>
<feature type="domain" description="HTH tetR-type" evidence="3">
    <location>
        <begin position="11"/>
        <end position="71"/>
    </location>
</feature>
<protein>
    <submittedName>
        <fullName evidence="4">Regulatory TetR family protein</fullName>
    </submittedName>
</protein>
<dbReference type="GO" id="GO:0003677">
    <property type="term" value="F:DNA binding"/>
    <property type="evidence" value="ECO:0007669"/>
    <property type="project" value="UniProtKB-UniRule"/>
</dbReference>
<evidence type="ECO:0000313" key="4">
    <source>
        <dbReference type="EMBL" id="TCS37690.1"/>
    </source>
</evidence>
<dbReference type="Proteomes" id="UP000295793">
    <property type="component" value="Unassembled WGS sequence"/>
</dbReference>
<evidence type="ECO:0000256" key="2">
    <source>
        <dbReference type="PROSITE-ProRule" id="PRU00335"/>
    </source>
</evidence>
<dbReference type="PROSITE" id="PS50977">
    <property type="entry name" value="HTH_TETR_2"/>
    <property type="match status" value="1"/>
</dbReference>
<comment type="caution">
    <text evidence="4">The sequence shown here is derived from an EMBL/GenBank/DDBJ whole genome shotgun (WGS) entry which is preliminary data.</text>
</comment>
<evidence type="ECO:0000256" key="1">
    <source>
        <dbReference type="ARBA" id="ARBA00023125"/>
    </source>
</evidence>